<gene>
    <name evidence="1" type="ORF">CKO28_00430</name>
</gene>
<keyword evidence="2" id="KW-1185">Reference proteome</keyword>
<dbReference type="RefSeq" id="WP_200338556.1">
    <property type="nucleotide sequence ID" value="NZ_NRRL01000001.1"/>
</dbReference>
<evidence type="ECO:0000313" key="1">
    <source>
        <dbReference type="EMBL" id="MBK1666506.1"/>
    </source>
</evidence>
<name>A0ABS1D955_9PROT</name>
<accession>A0ABS1D955</accession>
<reference evidence="1 2" key="1">
    <citation type="journal article" date="2020" name="Microorganisms">
        <title>Osmotic Adaptation and Compatible Solute Biosynthesis of Phototrophic Bacteria as Revealed from Genome Analyses.</title>
        <authorList>
            <person name="Imhoff J.F."/>
            <person name="Rahn T."/>
            <person name="Kunzel S."/>
            <person name="Keller A."/>
            <person name="Neulinger S.C."/>
        </authorList>
    </citation>
    <scope>NUCLEOTIDE SEQUENCE [LARGE SCALE GENOMIC DNA]</scope>
    <source>
        <strain evidence="1 2">DSM 9895</strain>
    </source>
</reference>
<protein>
    <submittedName>
        <fullName evidence="1">Uncharacterized protein</fullName>
    </submittedName>
</protein>
<comment type="caution">
    <text evidence="1">The sequence shown here is derived from an EMBL/GenBank/DDBJ whole genome shotgun (WGS) entry which is preliminary data.</text>
</comment>
<organism evidence="1 2">
    <name type="scientific">Rhodovibrio sodomensis</name>
    <dbReference type="NCBI Taxonomy" id="1088"/>
    <lineage>
        <taxon>Bacteria</taxon>
        <taxon>Pseudomonadati</taxon>
        <taxon>Pseudomonadota</taxon>
        <taxon>Alphaproteobacteria</taxon>
        <taxon>Rhodospirillales</taxon>
        <taxon>Rhodovibrionaceae</taxon>
        <taxon>Rhodovibrio</taxon>
    </lineage>
</organism>
<evidence type="ECO:0000313" key="2">
    <source>
        <dbReference type="Proteomes" id="UP001296873"/>
    </source>
</evidence>
<proteinExistence type="predicted"/>
<dbReference type="Proteomes" id="UP001296873">
    <property type="component" value="Unassembled WGS sequence"/>
</dbReference>
<sequence>MTTIHLDKPKATQMARNLASHLAEAHSLKLSHAQSLTALARTLGYNEVQVMNRDLKLIDTDQSGVPDVTALGDTRAPARLDGYALVILETPWGDDQTLLRCEDAFSWLASFCLERWEREDIARESGVDDPTTLSDMGVVQTFFDHASSEFDYQVIDIDLSTTTVPTDRVSQNPIELRQLAPGKRRPQQTGWAVRCGQIVREGDRFASDAEARAYVERLAERHEPFAAQVIARLEDARPFRYVMTGSCADGDAYTLWQHHFSAQHPPSMLRWVWDRVEERLVIAQVVDDDGGAQPLTEAAHADLEESLAGANADALEAPENWSLNVDDTMPPWAVKAMRES</sequence>
<dbReference type="EMBL" id="NRRL01000001">
    <property type="protein sequence ID" value="MBK1666506.1"/>
    <property type="molecule type" value="Genomic_DNA"/>
</dbReference>